<feature type="coiled-coil region" evidence="1">
    <location>
        <begin position="84"/>
        <end position="118"/>
    </location>
</feature>
<dbReference type="Proteomes" id="UP000515145">
    <property type="component" value="Chromosome 1"/>
</dbReference>
<organism evidence="5 6">
    <name type="scientific">Parambassis ranga</name>
    <name type="common">Indian glassy fish</name>
    <dbReference type="NCBI Taxonomy" id="210632"/>
    <lineage>
        <taxon>Eukaryota</taxon>
        <taxon>Metazoa</taxon>
        <taxon>Chordata</taxon>
        <taxon>Craniata</taxon>
        <taxon>Vertebrata</taxon>
        <taxon>Euteleostomi</taxon>
        <taxon>Actinopterygii</taxon>
        <taxon>Neopterygii</taxon>
        <taxon>Teleostei</taxon>
        <taxon>Neoteleostei</taxon>
        <taxon>Acanthomorphata</taxon>
        <taxon>Ovalentaria</taxon>
        <taxon>Ambassidae</taxon>
        <taxon>Parambassis</taxon>
    </lineage>
</organism>
<evidence type="ECO:0000256" key="1">
    <source>
        <dbReference type="SAM" id="Coils"/>
    </source>
</evidence>
<keyword evidence="5" id="KW-1185">Reference proteome</keyword>
<dbReference type="Pfam" id="PF00059">
    <property type="entry name" value="Lectin_C"/>
    <property type="match status" value="1"/>
</dbReference>
<proteinExistence type="predicted"/>
<dbReference type="SUPFAM" id="SSF56436">
    <property type="entry name" value="C-type lectin-like"/>
    <property type="match status" value="1"/>
</dbReference>
<evidence type="ECO:0000313" key="5">
    <source>
        <dbReference type="Proteomes" id="UP000515145"/>
    </source>
</evidence>
<dbReference type="RefSeq" id="XP_028259724.1">
    <property type="nucleotide sequence ID" value="XM_028403923.1"/>
</dbReference>
<protein>
    <submittedName>
        <fullName evidence="6">CD209 antigen-like protein E</fullName>
    </submittedName>
</protein>
<dbReference type="InterPro" id="IPR016186">
    <property type="entry name" value="C-type_lectin-like/link_sf"/>
</dbReference>
<feature type="region of interest" description="Disordered" evidence="2">
    <location>
        <begin position="29"/>
        <end position="52"/>
    </location>
</feature>
<evidence type="ECO:0000313" key="6">
    <source>
        <dbReference type="RefSeq" id="XP_028259724.1"/>
    </source>
</evidence>
<accession>A0A6P7IHB8</accession>
<dbReference type="InterPro" id="IPR016187">
    <property type="entry name" value="CTDL_fold"/>
</dbReference>
<keyword evidence="1" id="KW-0175">Coiled coil</keyword>
<evidence type="ECO:0000256" key="3">
    <source>
        <dbReference type="SAM" id="Phobius"/>
    </source>
</evidence>
<dbReference type="SMART" id="SM00034">
    <property type="entry name" value="CLECT"/>
    <property type="match status" value="1"/>
</dbReference>
<dbReference type="InterPro" id="IPR001304">
    <property type="entry name" value="C-type_lectin-like"/>
</dbReference>
<keyword evidence="3" id="KW-1133">Transmembrane helix</keyword>
<feature type="transmembrane region" description="Helical" evidence="3">
    <location>
        <begin position="62"/>
        <end position="80"/>
    </location>
</feature>
<reference evidence="6" key="1">
    <citation type="submission" date="2025-08" db="UniProtKB">
        <authorList>
            <consortium name="RefSeq"/>
        </authorList>
    </citation>
    <scope>IDENTIFICATION</scope>
</reference>
<sequence length="251" mass="28617">MDGQMKDEAAWTETDEQVYVNLQELTGTQSFSRQQGPQEPESVAGQETGSSSRMRAAALPPLALLGFLLLTAVIGLAVVYNRDFNQLSRQLANQTAERLQLLDRYRNLTDERDQLESSLTAAGSCPEGWRRFSCSCYFLSETLRSWQDSRQLCQQRGAELVIINSGKEMEFLKTLAEVFWIGLHQSSVGGSWIWPDGSSPKTTYWRPGQPYHYRTKRCAAFRAESWWRTSASWNSEDCYSYLNCVCEKDVF</sequence>
<dbReference type="Gene3D" id="3.10.100.10">
    <property type="entry name" value="Mannose-Binding Protein A, subunit A"/>
    <property type="match status" value="1"/>
</dbReference>
<name>A0A6P7IHB8_9TELE</name>
<evidence type="ECO:0000259" key="4">
    <source>
        <dbReference type="PROSITE" id="PS50041"/>
    </source>
</evidence>
<dbReference type="PROSITE" id="PS50041">
    <property type="entry name" value="C_TYPE_LECTIN_2"/>
    <property type="match status" value="1"/>
</dbReference>
<dbReference type="PANTHER" id="PTHR22803">
    <property type="entry name" value="MANNOSE, PHOSPHOLIPASE, LECTIN RECEPTOR RELATED"/>
    <property type="match status" value="1"/>
</dbReference>
<evidence type="ECO:0000256" key="2">
    <source>
        <dbReference type="SAM" id="MobiDB-lite"/>
    </source>
</evidence>
<dbReference type="InterPro" id="IPR050111">
    <property type="entry name" value="C-type_lectin/snaclec_domain"/>
</dbReference>
<feature type="domain" description="C-type lectin" evidence="4">
    <location>
        <begin position="132"/>
        <end position="247"/>
    </location>
</feature>
<dbReference type="AlphaFoldDB" id="A0A6P7IHB8"/>
<dbReference type="InParanoid" id="A0A6P7IHB8"/>
<gene>
    <name evidence="6" type="primary">LOC114434574</name>
</gene>
<dbReference type="OrthoDB" id="6337382at2759"/>
<dbReference type="GeneID" id="114434574"/>
<keyword evidence="3" id="KW-0812">Transmembrane</keyword>
<keyword evidence="3" id="KW-0472">Membrane</keyword>